<comment type="caution">
    <text evidence="5">The sequence shown here is derived from an EMBL/GenBank/DDBJ whole genome shotgun (WGS) entry which is preliminary data.</text>
</comment>
<keyword evidence="2" id="KW-0540">Nuclease</keyword>
<dbReference type="RefSeq" id="WP_265263340.1">
    <property type="nucleotide sequence ID" value="NZ_JAIHOM010000017.1"/>
</dbReference>
<evidence type="ECO:0000313" key="5">
    <source>
        <dbReference type="EMBL" id="MCW6035631.1"/>
    </source>
</evidence>
<accession>A0ABT3L295</accession>
<evidence type="ECO:0000313" key="6">
    <source>
        <dbReference type="Proteomes" id="UP001526426"/>
    </source>
</evidence>
<dbReference type="EMBL" id="JAIHOM010000017">
    <property type="protein sequence ID" value="MCW6035631.1"/>
    <property type="molecule type" value="Genomic_DNA"/>
</dbReference>
<evidence type="ECO:0000256" key="4">
    <source>
        <dbReference type="ARBA" id="ARBA00024207"/>
    </source>
</evidence>
<dbReference type="Proteomes" id="UP001526426">
    <property type="component" value="Unassembled WGS sequence"/>
</dbReference>
<evidence type="ECO:0000256" key="3">
    <source>
        <dbReference type="ARBA" id="ARBA00022801"/>
    </source>
</evidence>
<keyword evidence="6" id="KW-1185">Reference proteome</keyword>
<dbReference type="Gene3D" id="1.20.120.580">
    <property type="entry name" value="bsu32300-like"/>
    <property type="match status" value="1"/>
</dbReference>
<dbReference type="NCBIfam" id="NF047751">
    <property type="entry name" value="HepT_toxin"/>
    <property type="match status" value="1"/>
</dbReference>
<proteinExistence type="inferred from homology"/>
<comment type="similarity">
    <text evidence="4">Belongs to the HepT RNase toxin family.</text>
</comment>
<dbReference type="Pfam" id="PF01934">
    <property type="entry name" value="HepT-like"/>
    <property type="match status" value="1"/>
</dbReference>
<keyword evidence="3" id="KW-0378">Hydrolase</keyword>
<name>A0ABT3L295_9CYAN</name>
<sequence>MKNLDINVVFVRIKKIQEYLTRLERYESMTLEEFLQDTDAQIIVERMIQLITEVALDINKYLLAQLGILQQRENWTNKEYFLEAAKYSILTSELAEKLAEAAGMRNVLVHLYLEIDPRKVFLGIHNSLKFYPLYLRQIANYLDTL</sequence>
<gene>
    <name evidence="5" type="ORF">K4A83_05005</name>
</gene>
<dbReference type="PANTHER" id="PTHR33397:SF3">
    <property type="entry name" value="MRNA NUCLEASE HEPT"/>
    <property type="match status" value="1"/>
</dbReference>
<dbReference type="InterPro" id="IPR037038">
    <property type="entry name" value="HepT-like_sf"/>
</dbReference>
<reference evidence="5 6" key="1">
    <citation type="submission" date="2021-08" db="EMBL/GenBank/DDBJ databases">
        <title>Draft genome sequence of Spirulina subsalsa with high tolerance to salinity and hype-accumulation of phycocyanin.</title>
        <authorList>
            <person name="Pei H."/>
            <person name="Jiang L."/>
        </authorList>
    </citation>
    <scope>NUCLEOTIDE SEQUENCE [LARGE SCALE GENOMIC DNA]</scope>
    <source>
        <strain evidence="5 6">FACHB-351</strain>
    </source>
</reference>
<dbReference type="InterPro" id="IPR052379">
    <property type="entry name" value="Type_VII_TA_RNase"/>
</dbReference>
<protein>
    <submittedName>
        <fullName evidence="5">DUF86 domain-containing protein</fullName>
    </submittedName>
</protein>
<evidence type="ECO:0000256" key="1">
    <source>
        <dbReference type="ARBA" id="ARBA00022649"/>
    </source>
</evidence>
<organism evidence="5 6">
    <name type="scientific">Spirulina subsalsa FACHB-351</name>
    <dbReference type="NCBI Taxonomy" id="234711"/>
    <lineage>
        <taxon>Bacteria</taxon>
        <taxon>Bacillati</taxon>
        <taxon>Cyanobacteriota</taxon>
        <taxon>Cyanophyceae</taxon>
        <taxon>Spirulinales</taxon>
        <taxon>Spirulinaceae</taxon>
        <taxon>Spirulina</taxon>
    </lineage>
</organism>
<evidence type="ECO:0000256" key="2">
    <source>
        <dbReference type="ARBA" id="ARBA00022722"/>
    </source>
</evidence>
<dbReference type="InterPro" id="IPR008201">
    <property type="entry name" value="HepT-like"/>
</dbReference>
<keyword evidence="1" id="KW-1277">Toxin-antitoxin system</keyword>
<dbReference type="PANTHER" id="PTHR33397">
    <property type="entry name" value="UPF0331 PROTEIN YUTE"/>
    <property type="match status" value="1"/>
</dbReference>